<organism evidence="5 6">
    <name type="scientific">Ignatzschineria ureiclastica</name>
    <dbReference type="NCBI Taxonomy" id="472582"/>
    <lineage>
        <taxon>Bacteria</taxon>
        <taxon>Pseudomonadati</taxon>
        <taxon>Pseudomonadota</taxon>
        <taxon>Gammaproteobacteria</taxon>
        <taxon>Cardiobacteriales</taxon>
        <taxon>Ignatzschineriaceae</taxon>
        <taxon>Ignatzschineria</taxon>
    </lineage>
</organism>
<dbReference type="OrthoDB" id="9794400at2"/>
<dbReference type="GO" id="GO:0005737">
    <property type="term" value="C:cytoplasm"/>
    <property type="evidence" value="ECO:0007669"/>
    <property type="project" value="UniProtKB-ARBA"/>
</dbReference>
<keyword evidence="2 5" id="KW-0489">Methyltransferase</keyword>
<evidence type="ECO:0000313" key="5">
    <source>
        <dbReference type="EMBL" id="PWD81053.1"/>
    </source>
</evidence>
<dbReference type="SMART" id="SM00967">
    <property type="entry name" value="SpoU_sub_bind"/>
    <property type="match status" value="1"/>
</dbReference>
<dbReference type="Proteomes" id="UP000245020">
    <property type="component" value="Unassembled WGS sequence"/>
</dbReference>
<dbReference type="EMBL" id="QEWQ01000004">
    <property type="protein sequence ID" value="PWD81053.1"/>
    <property type="molecule type" value="Genomic_DNA"/>
</dbReference>
<dbReference type="Gene3D" id="3.40.1280.10">
    <property type="match status" value="1"/>
</dbReference>
<gene>
    <name evidence="5" type="ORF">DC083_06675</name>
</gene>
<evidence type="ECO:0000256" key="2">
    <source>
        <dbReference type="ARBA" id="ARBA00022603"/>
    </source>
</evidence>
<name>A0A2U2AEH2_9GAMM</name>
<sequence length="288" mass="31333">MGQKIIKREISSATNDRMKHLKKLGQKRYRDQSGLFLIEGFHLVEEAIKHRAMITTIIYATDLSAENRAVLEMMIATIEVSAEVGEPESTLELLEVTPSILQSLSQTITPQGIMAVIAKAPLLMADFLHQLSSSASSAKTRALPHLLLLDQVQDPGNVGTMIRTAEAAGFAGVILGEGTADLYNDKTIRATQGALFQLPILTASLSELLPKLHQIGYCSWVTTLEEASFYSELTQPQKVAIVMGNEGNGVDPKLQSMATERVKIPMLGEAESLNVAIAAAILTYQFVR</sequence>
<evidence type="ECO:0000256" key="1">
    <source>
        <dbReference type="ARBA" id="ARBA00007228"/>
    </source>
</evidence>
<comment type="similarity">
    <text evidence="1">Belongs to the class IV-like SAM-binding methyltransferase superfamily. RNA methyltransferase TrmH family.</text>
</comment>
<dbReference type="CDD" id="cd18095">
    <property type="entry name" value="SpoU-like_rRNA-MTase"/>
    <property type="match status" value="1"/>
</dbReference>
<keyword evidence="6" id="KW-1185">Reference proteome</keyword>
<dbReference type="InterPro" id="IPR051259">
    <property type="entry name" value="rRNA_Methyltransferase"/>
</dbReference>
<dbReference type="InterPro" id="IPR029064">
    <property type="entry name" value="Ribosomal_eL30-like_sf"/>
</dbReference>
<dbReference type="Pfam" id="PF00588">
    <property type="entry name" value="SpoU_methylase"/>
    <property type="match status" value="1"/>
</dbReference>
<dbReference type="InterPro" id="IPR001537">
    <property type="entry name" value="SpoU_MeTrfase"/>
</dbReference>
<dbReference type="GO" id="GO:0032259">
    <property type="term" value="P:methylation"/>
    <property type="evidence" value="ECO:0007669"/>
    <property type="project" value="UniProtKB-KW"/>
</dbReference>
<feature type="domain" description="RNA 2-O ribose methyltransferase substrate binding" evidence="4">
    <location>
        <begin position="37"/>
        <end position="123"/>
    </location>
</feature>
<evidence type="ECO:0000259" key="4">
    <source>
        <dbReference type="SMART" id="SM00967"/>
    </source>
</evidence>
<reference evidence="6" key="1">
    <citation type="submission" date="2018-05" db="EMBL/GenBank/DDBJ databases">
        <title>Ignatzschineria dubaiensis sp. nov., isolated from necrotic foot tissues of dromedaries (Camelus dromedarius) and associated maggots in Dubai, United Arab Emirates.</title>
        <authorList>
            <person name="Tsang C.C."/>
            <person name="Tang J.Y.M."/>
            <person name="Fong J.Y.H."/>
            <person name="Kinne J."/>
            <person name="Lee H.H."/>
            <person name="Joseph M."/>
            <person name="Jose S."/>
            <person name="Schuster R.K."/>
            <person name="Tang Y."/>
            <person name="Sivakumar S."/>
            <person name="Chen J.H.K."/>
            <person name="Teng J.L.L."/>
            <person name="Lau S.K.P."/>
            <person name="Wernery U."/>
            <person name="Woo P.C.Y."/>
        </authorList>
    </citation>
    <scope>NUCLEOTIDE SEQUENCE [LARGE SCALE GENOMIC DNA]</scope>
    <source>
        <strain evidence="6">KCTC 22644</strain>
    </source>
</reference>
<proteinExistence type="inferred from homology"/>
<dbReference type="GO" id="GO:0008173">
    <property type="term" value="F:RNA methyltransferase activity"/>
    <property type="evidence" value="ECO:0007669"/>
    <property type="project" value="InterPro"/>
</dbReference>
<dbReference type="InterPro" id="IPR029026">
    <property type="entry name" value="tRNA_m1G_MTases_N"/>
</dbReference>
<evidence type="ECO:0000256" key="3">
    <source>
        <dbReference type="ARBA" id="ARBA00022679"/>
    </source>
</evidence>
<comment type="caution">
    <text evidence="5">The sequence shown here is derived from an EMBL/GenBank/DDBJ whole genome shotgun (WGS) entry which is preliminary data.</text>
</comment>
<dbReference type="GO" id="GO:0003723">
    <property type="term" value="F:RNA binding"/>
    <property type="evidence" value="ECO:0007669"/>
    <property type="project" value="InterPro"/>
</dbReference>
<dbReference type="SUPFAM" id="SSF75217">
    <property type="entry name" value="alpha/beta knot"/>
    <property type="match status" value="1"/>
</dbReference>
<protein>
    <submittedName>
        <fullName evidence="5">RNA methyltransferase</fullName>
    </submittedName>
</protein>
<dbReference type="PANTHER" id="PTHR43191:SF2">
    <property type="entry name" value="RRNA METHYLTRANSFERASE 3, MITOCHONDRIAL"/>
    <property type="match status" value="1"/>
</dbReference>
<dbReference type="InterPro" id="IPR029028">
    <property type="entry name" value="Alpha/beta_knot_MTases"/>
</dbReference>
<dbReference type="InterPro" id="IPR013123">
    <property type="entry name" value="SpoU_subst-bd"/>
</dbReference>
<evidence type="ECO:0000313" key="6">
    <source>
        <dbReference type="Proteomes" id="UP000245020"/>
    </source>
</evidence>
<dbReference type="Gene3D" id="3.30.1330.30">
    <property type="match status" value="1"/>
</dbReference>
<dbReference type="PANTHER" id="PTHR43191">
    <property type="entry name" value="RRNA METHYLTRANSFERASE 3"/>
    <property type="match status" value="1"/>
</dbReference>
<dbReference type="AlphaFoldDB" id="A0A2U2AEH2"/>
<dbReference type="GO" id="GO:0006396">
    <property type="term" value="P:RNA processing"/>
    <property type="evidence" value="ECO:0007669"/>
    <property type="project" value="InterPro"/>
</dbReference>
<dbReference type="InterPro" id="IPR053888">
    <property type="entry name" value="MRM3-like_sub_bind"/>
</dbReference>
<dbReference type="SUPFAM" id="SSF55315">
    <property type="entry name" value="L30e-like"/>
    <property type="match status" value="1"/>
</dbReference>
<dbReference type="Pfam" id="PF22435">
    <property type="entry name" value="MRM3-like_sub_bind"/>
    <property type="match status" value="1"/>
</dbReference>
<accession>A0A2U2AEH2</accession>
<keyword evidence="3 5" id="KW-0808">Transferase</keyword>